<evidence type="ECO:0000259" key="5">
    <source>
        <dbReference type="PROSITE" id="PS51063"/>
    </source>
</evidence>
<organism evidence="6 7">
    <name type="scientific">Polyangium fumosum</name>
    <dbReference type="NCBI Taxonomy" id="889272"/>
    <lineage>
        <taxon>Bacteria</taxon>
        <taxon>Pseudomonadati</taxon>
        <taxon>Myxococcota</taxon>
        <taxon>Polyangia</taxon>
        <taxon>Polyangiales</taxon>
        <taxon>Polyangiaceae</taxon>
        <taxon>Polyangium</taxon>
    </lineage>
</organism>
<dbReference type="EMBL" id="SSMQ01000009">
    <property type="protein sequence ID" value="TKD09720.1"/>
    <property type="molecule type" value="Genomic_DNA"/>
</dbReference>
<evidence type="ECO:0000313" key="6">
    <source>
        <dbReference type="EMBL" id="TKD09720.1"/>
    </source>
</evidence>
<name>A0A4U1JEV3_9BACT</name>
<dbReference type="InterPro" id="IPR012318">
    <property type="entry name" value="HTH_CRP"/>
</dbReference>
<dbReference type="OrthoDB" id="5415223at2"/>
<evidence type="ECO:0000256" key="1">
    <source>
        <dbReference type="ARBA" id="ARBA00023015"/>
    </source>
</evidence>
<sequence length="241" mass="26157">MGLQEGEAQTTTTRPNTRALEILERSGLRGLPEPTRRALLDVGKVERLARRQRLAQQGEPAQALFLLGKGRVKLERAGSGHVFPVGHRGPGDLVGEAALTGNVAPEHAIVADEAEALVIPAALVRRLTTTDTTLQAAVARALLEGQRAAEDRLASLLLRSVRARLVELLLDGLDRWGEPHVRGITLSAPFTHADLASLIGSTRETVTLELGKLRRAKLIELDRRRIVILDRGALARYGETQ</sequence>
<dbReference type="SUPFAM" id="SSF51206">
    <property type="entry name" value="cAMP-binding domain-like"/>
    <property type="match status" value="1"/>
</dbReference>
<dbReference type="SUPFAM" id="SSF46785">
    <property type="entry name" value="Winged helix' DNA-binding domain"/>
    <property type="match status" value="1"/>
</dbReference>
<proteinExistence type="predicted"/>
<keyword evidence="1" id="KW-0805">Transcription regulation</keyword>
<protein>
    <submittedName>
        <fullName evidence="6">Crp/Fnr family transcriptional regulator</fullName>
    </submittedName>
</protein>
<dbReference type="SMART" id="SM00100">
    <property type="entry name" value="cNMP"/>
    <property type="match status" value="1"/>
</dbReference>
<dbReference type="PROSITE" id="PS50042">
    <property type="entry name" value="CNMP_BINDING_3"/>
    <property type="match status" value="1"/>
</dbReference>
<evidence type="ECO:0000259" key="4">
    <source>
        <dbReference type="PROSITE" id="PS50042"/>
    </source>
</evidence>
<keyword evidence="3" id="KW-0804">Transcription</keyword>
<keyword evidence="7" id="KW-1185">Reference proteome</keyword>
<dbReference type="PANTHER" id="PTHR24567:SF74">
    <property type="entry name" value="HTH-TYPE TRANSCRIPTIONAL REGULATOR ARCR"/>
    <property type="match status" value="1"/>
</dbReference>
<evidence type="ECO:0000256" key="3">
    <source>
        <dbReference type="ARBA" id="ARBA00023163"/>
    </source>
</evidence>
<feature type="domain" description="Cyclic nucleotide-binding" evidence="4">
    <location>
        <begin position="27"/>
        <end position="110"/>
    </location>
</feature>
<dbReference type="InterPro" id="IPR014710">
    <property type="entry name" value="RmlC-like_jellyroll"/>
</dbReference>
<evidence type="ECO:0000256" key="2">
    <source>
        <dbReference type="ARBA" id="ARBA00023125"/>
    </source>
</evidence>
<gene>
    <name evidence="6" type="ORF">E8A74_11140</name>
</gene>
<dbReference type="PANTHER" id="PTHR24567">
    <property type="entry name" value="CRP FAMILY TRANSCRIPTIONAL REGULATORY PROTEIN"/>
    <property type="match status" value="1"/>
</dbReference>
<comment type="caution">
    <text evidence="6">The sequence shown here is derived from an EMBL/GenBank/DDBJ whole genome shotgun (WGS) entry which is preliminary data.</text>
</comment>
<dbReference type="GO" id="GO:0003700">
    <property type="term" value="F:DNA-binding transcription factor activity"/>
    <property type="evidence" value="ECO:0007669"/>
    <property type="project" value="TreeGrafter"/>
</dbReference>
<feature type="domain" description="HTH crp-type" evidence="5">
    <location>
        <begin position="159"/>
        <end position="232"/>
    </location>
</feature>
<dbReference type="AlphaFoldDB" id="A0A4U1JEV3"/>
<dbReference type="Pfam" id="PF00027">
    <property type="entry name" value="cNMP_binding"/>
    <property type="match status" value="1"/>
</dbReference>
<dbReference type="GO" id="GO:0003677">
    <property type="term" value="F:DNA binding"/>
    <property type="evidence" value="ECO:0007669"/>
    <property type="project" value="UniProtKB-KW"/>
</dbReference>
<dbReference type="InterPro" id="IPR036390">
    <property type="entry name" value="WH_DNA-bd_sf"/>
</dbReference>
<dbReference type="InterPro" id="IPR018490">
    <property type="entry name" value="cNMP-bd_dom_sf"/>
</dbReference>
<dbReference type="Gene3D" id="2.60.120.10">
    <property type="entry name" value="Jelly Rolls"/>
    <property type="match status" value="1"/>
</dbReference>
<dbReference type="SMART" id="SM00419">
    <property type="entry name" value="HTH_CRP"/>
    <property type="match status" value="1"/>
</dbReference>
<dbReference type="PROSITE" id="PS51063">
    <property type="entry name" value="HTH_CRP_2"/>
    <property type="match status" value="1"/>
</dbReference>
<evidence type="ECO:0000313" key="7">
    <source>
        <dbReference type="Proteomes" id="UP000309215"/>
    </source>
</evidence>
<reference evidence="6 7" key="1">
    <citation type="submission" date="2019-04" db="EMBL/GenBank/DDBJ databases">
        <authorList>
            <person name="Li Y."/>
            <person name="Wang J."/>
        </authorList>
    </citation>
    <scope>NUCLEOTIDE SEQUENCE [LARGE SCALE GENOMIC DNA]</scope>
    <source>
        <strain evidence="6 7">DSM 14668</strain>
    </source>
</reference>
<dbReference type="RefSeq" id="WP_136928943.1">
    <property type="nucleotide sequence ID" value="NZ_SSMQ01000009.1"/>
</dbReference>
<dbReference type="Proteomes" id="UP000309215">
    <property type="component" value="Unassembled WGS sequence"/>
</dbReference>
<dbReference type="InterPro" id="IPR000595">
    <property type="entry name" value="cNMP-bd_dom"/>
</dbReference>
<keyword evidence="2" id="KW-0238">DNA-binding</keyword>
<dbReference type="CDD" id="cd00038">
    <property type="entry name" value="CAP_ED"/>
    <property type="match status" value="1"/>
</dbReference>
<dbReference type="GO" id="GO:0005829">
    <property type="term" value="C:cytosol"/>
    <property type="evidence" value="ECO:0007669"/>
    <property type="project" value="TreeGrafter"/>
</dbReference>
<dbReference type="InterPro" id="IPR050397">
    <property type="entry name" value="Env_Response_Regulators"/>
</dbReference>
<dbReference type="Pfam" id="PF13545">
    <property type="entry name" value="HTH_Crp_2"/>
    <property type="match status" value="1"/>
</dbReference>
<accession>A0A4U1JEV3</accession>